<evidence type="ECO:0000256" key="4">
    <source>
        <dbReference type="SAM" id="MobiDB-lite"/>
    </source>
</evidence>
<name>A0AA88HMW2_ARTSF</name>
<feature type="compositionally biased region" description="Polar residues" evidence="4">
    <location>
        <begin position="606"/>
        <end position="620"/>
    </location>
</feature>
<reference evidence="5" key="1">
    <citation type="submission" date="2023-07" db="EMBL/GenBank/DDBJ databases">
        <title>Chromosome-level genome assembly of Artemia franciscana.</title>
        <authorList>
            <person name="Jo E."/>
        </authorList>
    </citation>
    <scope>NUCLEOTIDE SEQUENCE</scope>
    <source>
        <tissue evidence="5">Whole body</tissue>
    </source>
</reference>
<evidence type="ECO:0008006" key="7">
    <source>
        <dbReference type="Google" id="ProtNLM"/>
    </source>
</evidence>
<feature type="region of interest" description="Disordered" evidence="4">
    <location>
        <begin position="796"/>
        <end position="829"/>
    </location>
</feature>
<feature type="region of interest" description="Disordered" evidence="4">
    <location>
        <begin position="552"/>
        <end position="630"/>
    </location>
</feature>
<feature type="compositionally biased region" description="Gly residues" evidence="4">
    <location>
        <begin position="820"/>
        <end position="829"/>
    </location>
</feature>
<dbReference type="EMBL" id="JAVRJZ010000018">
    <property type="protein sequence ID" value="KAK2708601.1"/>
    <property type="molecule type" value="Genomic_DNA"/>
</dbReference>
<dbReference type="GO" id="GO:0007155">
    <property type="term" value="P:cell adhesion"/>
    <property type="evidence" value="ECO:0007669"/>
    <property type="project" value="InterPro"/>
</dbReference>
<comment type="subcellular location">
    <subcellularLocation>
        <location evidence="1">Cytoplasm</location>
    </subcellularLocation>
</comment>
<comment type="caution">
    <text evidence="5">The sequence shown here is derived from an EMBL/GenBank/DDBJ whole genome shotgun (WGS) entry which is preliminary data.</text>
</comment>
<dbReference type="InterPro" id="IPR006077">
    <property type="entry name" value="Vinculin/catenin"/>
</dbReference>
<evidence type="ECO:0000256" key="1">
    <source>
        <dbReference type="ARBA" id="ARBA00004496"/>
    </source>
</evidence>
<dbReference type="Gene3D" id="1.20.120.230">
    <property type="entry name" value="Alpha-catenin/vinculin-like"/>
    <property type="match status" value="4"/>
</dbReference>
<dbReference type="GO" id="GO:0071944">
    <property type="term" value="C:cell periphery"/>
    <property type="evidence" value="ECO:0007669"/>
    <property type="project" value="UniProtKB-ARBA"/>
</dbReference>
<dbReference type="AlphaFoldDB" id="A0AA88HMW2"/>
<sequence>MADPELDEPPLPAVIESVIETSSLLEQRKTIPEVTTKSVEKTLLPLVNQIASLVSIPDRPIQTEKGRRAVSRVGRGVRIAVDRFVSVGEAIGDDNPDVRHDMFDACREARAAGAAIEKLCSDMSSSRNSMSGPNERSALVRSARCLLSAVTQVLLLADAIVVKQLLSVKDKVSSSLSRLAGVTNFTEFVKAFGLFGSEMVDLAHATGDRQNDMKDERRRSQMAAARTTLERSTLMLLTGSKTCLRHPDCNSARENRDAVFCQMRRAIDLIHYVVQEGVLGVVDGMNSKTNLHQIAKEEDWDATATASGALQQLDDIVEMTRLTLVGTPCQDRLNEAVEAVSERTQDFTDSAYTSHEHRESILCLCDRLRSAVEQLLRAGINMERQQNEPTSPSEELELSIRNVLDTSRDLRLELQKTSLDQVSDLLKLFKDSSDLIASVKNAAMAVDSDRLEEASMWFQEHVDHVQEVCKILRHVVTNDGLQVASKSAEESCRILGPQILVAAQTSLRYPNSKVAKENFEVFSDGWQTLLSEVEEIIKESADFIRGRAPEKQVYMSLPRPGKHGTTTKPLRASKLDEQEQAKIAKSSLEMKLTTSELQAETDRWSEQVQQTAQSADNPSNPDGDDAPAIDENNDIVKRARNMSSMALSMYQFTRGEGTLKTTQDLFTQAEYFAEEANRLYKVVRQFSYQVPGGPLKKELLDNVDKIPTYVQQVQFTVKNPTVGKAATFTKVDHVISETKSLMDVVSRVVTICFDCAAKYTICIPENNEVDESSIQVTPVVPIQARLSKYNLDFRGLSPNGRSPARGEDESAAASLDGAKSSGGGGDPNI</sequence>
<evidence type="ECO:0000313" key="6">
    <source>
        <dbReference type="Proteomes" id="UP001187531"/>
    </source>
</evidence>
<dbReference type="Proteomes" id="UP001187531">
    <property type="component" value="Unassembled WGS sequence"/>
</dbReference>
<dbReference type="InterPro" id="IPR001033">
    <property type="entry name" value="Alpha_catenin"/>
</dbReference>
<dbReference type="SUPFAM" id="SSF47220">
    <property type="entry name" value="alpha-catenin/vinculin-like"/>
    <property type="match status" value="3"/>
</dbReference>
<evidence type="ECO:0000256" key="2">
    <source>
        <dbReference type="ARBA" id="ARBA00008376"/>
    </source>
</evidence>
<dbReference type="GO" id="GO:0051015">
    <property type="term" value="F:actin filament binding"/>
    <property type="evidence" value="ECO:0007669"/>
    <property type="project" value="InterPro"/>
</dbReference>
<proteinExistence type="inferred from homology"/>
<dbReference type="PANTHER" id="PTHR46342">
    <property type="entry name" value="ALPHA-CATULIN"/>
    <property type="match status" value="1"/>
</dbReference>
<feature type="compositionally biased region" description="Basic and acidic residues" evidence="4">
    <location>
        <begin position="573"/>
        <end position="582"/>
    </location>
</feature>
<dbReference type="GO" id="GO:0007266">
    <property type="term" value="P:Rho protein signal transduction"/>
    <property type="evidence" value="ECO:0007669"/>
    <property type="project" value="InterPro"/>
</dbReference>
<keyword evidence="3" id="KW-0963">Cytoplasm</keyword>
<gene>
    <name evidence="5" type="ORF">QYM36_014261</name>
</gene>
<comment type="similarity">
    <text evidence="2">Belongs to the vinculin/alpha-catenin family.</text>
</comment>
<dbReference type="InterPro" id="IPR030045">
    <property type="entry name" value="CTNNAL1"/>
</dbReference>
<dbReference type="InterPro" id="IPR036723">
    <property type="entry name" value="Alpha-catenin/vinculin-like_sf"/>
</dbReference>
<evidence type="ECO:0000256" key="3">
    <source>
        <dbReference type="ARBA" id="ARBA00022490"/>
    </source>
</evidence>
<organism evidence="5 6">
    <name type="scientific">Artemia franciscana</name>
    <name type="common">Brine shrimp</name>
    <name type="synonym">Artemia sanfranciscana</name>
    <dbReference type="NCBI Taxonomy" id="6661"/>
    <lineage>
        <taxon>Eukaryota</taxon>
        <taxon>Metazoa</taxon>
        <taxon>Ecdysozoa</taxon>
        <taxon>Arthropoda</taxon>
        <taxon>Crustacea</taxon>
        <taxon>Branchiopoda</taxon>
        <taxon>Anostraca</taxon>
        <taxon>Artemiidae</taxon>
        <taxon>Artemia</taxon>
    </lineage>
</organism>
<dbReference type="GO" id="GO:0045296">
    <property type="term" value="F:cadherin binding"/>
    <property type="evidence" value="ECO:0007669"/>
    <property type="project" value="InterPro"/>
</dbReference>
<keyword evidence="6" id="KW-1185">Reference proteome</keyword>
<evidence type="ECO:0000313" key="5">
    <source>
        <dbReference type="EMBL" id="KAK2708601.1"/>
    </source>
</evidence>
<protein>
    <recommendedName>
        <fullName evidence="7">Alpha-catulin</fullName>
    </recommendedName>
</protein>
<dbReference type="PANTHER" id="PTHR46342:SF1">
    <property type="entry name" value="ALPHA-CATULIN"/>
    <property type="match status" value="1"/>
</dbReference>
<dbReference type="PRINTS" id="PR00805">
    <property type="entry name" value="ALPHACATENIN"/>
</dbReference>
<dbReference type="GO" id="GO:0005737">
    <property type="term" value="C:cytoplasm"/>
    <property type="evidence" value="ECO:0007669"/>
    <property type="project" value="UniProtKB-SubCell"/>
</dbReference>
<accession>A0AA88HMW2</accession>
<dbReference type="EMBL" id="JAVRJZ010000018">
    <property type="protein sequence ID" value="KAK2708599.1"/>
    <property type="molecule type" value="Genomic_DNA"/>
</dbReference>
<dbReference type="Pfam" id="PF01044">
    <property type="entry name" value="Vinculin"/>
    <property type="match status" value="2"/>
</dbReference>